<evidence type="ECO:0000313" key="3">
    <source>
        <dbReference type="Proteomes" id="UP000777438"/>
    </source>
</evidence>
<protein>
    <submittedName>
        <fullName evidence="2">Uncharacterized protein</fullName>
    </submittedName>
</protein>
<feature type="chain" id="PRO_5040263646" evidence="1">
    <location>
        <begin position="22"/>
        <end position="138"/>
    </location>
</feature>
<keyword evidence="3" id="KW-1185">Reference proteome</keyword>
<dbReference type="OrthoDB" id="5167841at2759"/>
<dbReference type="AlphaFoldDB" id="A0A9P8VRP8"/>
<dbReference type="Proteomes" id="UP000777438">
    <property type="component" value="Unassembled WGS sequence"/>
</dbReference>
<gene>
    <name evidence="2" type="ORF">B0T10DRAFT_418078</name>
</gene>
<sequence length="138" mass="14995">MLSRAFYLLSASLALTSSVAASSCCWGDYWAEQYWLALKWDETAGLAKCGLSGKFPDGTKCSIETSKNDEGYQQAVANVTFGVDDTPFKFRIGINPDGCKLWDSDQVLTGWEGWGAYLFEGHSLTSQDMDFCDGAGAA</sequence>
<comment type="caution">
    <text evidence="2">The sequence shown here is derived from an EMBL/GenBank/DDBJ whole genome shotgun (WGS) entry which is preliminary data.</text>
</comment>
<evidence type="ECO:0000256" key="1">
    <source>
        <dbReference type="SAM" id="SignalP"/>
    </source>
</evidence>
<organism evidence="2 3">
    <name type="scientific">Thelonectria olida</name>
    <dbReference type="NCBI Taxonomy" id="1576542"/>
    <lineage>
        <taxon>Eukaryota</taxon>
        <taxon>Fungi</taxon>
        <taxon>Dikarya</taxon>
        <taxon>Ascomycota</taxon>
        <taxon>Pezizomycotina</taxon>
        <taxon>Sordariomycetes</taxon>
        <taxon>Hypocreomycetidae</taxon>
        <taxon>Hypocreales</taxon>
        <taxon>Nectriaceae</taxon>
        <taxon>Thelonectria</taxon>
    </lineage>
</organism>
<dbReference type="PROSITE" id="PS51257">
    <property type="entry name" value="PROKAR_LIPOPROTEIN"/>
    <property type="match status" value="1"/>
</dbReference>
<dbReference type="EMBL" id="JAGPYM010000066">
    <property type="protein sequence ID" value="KAH6869761.1"/>
    <property type="molecule type" value="Genomic_DNA"/>
</dbReference>
<evidence type="ECO:0000313" key="2">
    <source>
        <dbReference type="EMBL" id="KAH6869761.1"/>
    </source>
</evidence>
<proteinExistence type="predicted"/>
<feature type="signal peptide" evidence="1">
    <location>
        <begin position="1"/>
        <end position="21"/>
    </location>
</feature>
<accession>A0A9P8VRP8</accession>
<reference evidence="2 3" key="1">
    <citation type="journal article" date="2021" name="Nat. Commun.">
        <title>Genetic determinants of endophytism in the Arabidopsis root mycobiome.</title>
        <authorList>
            <person name="Mesny F."/>
            <person name="Miyauchi S."/>
            <person name="Thiergart T."/>
            <person name="Pickel B."/>
            <person name="Atanasova L."/>
            <person name="Karlsson M."/>
            <person name="Huettel B."/>
            <person name="Barry K.W."/>
            <person name="Haridas S."/>
            <person name="Chen C."/>
            <person name="Bauer D."/>
            <person name="Andreopoulos W."/>
            <person name="Pangilinan J."/>
            <person name="LaButti K."/>
            <person name="Riley R."/>
            <person name="Lipzen A."/>
            <person name="Clum A."/>
            <person name="Drula E."/>
            <person name="Henrissat B."/>
            <person name="Kohler A."/>
            <person name="Grigoriev I.V."/>
            <person name="Martin F.M."/>
            <person name="Hacquard S."/>
        </authorList>
    </citation>
    <scope>NUCLEOTIDE SEQUENCE [LARGE SCALE GENOMIC DNA]</scope>
    <source>
        <strain evidence="2 3">MPI-CAGE-CH-0241</strain>
    </source>
</reference>
<keyword evidence="1" id="KW-0732">Signal</keyword>
<name>A0A9P8VRP8_9HYPO</name>